<comment type="caution">
    <text evidence="2">The sequence shown here is derived from an EMBL/GenBank/DDBJ whole genome shotgun (WGS) entry which is preliminary data.</text>
</comment>
<dbReference type="EMBL" id="JBBDHC010000006">
    <property type="protein sequence ID" value="MEJ1249115.1"/>
    <property type="molecule type" value="Genomic_DNA"/>
</dbReference>
<dbReference type="Pfam" id="PF01063">
    <property type="entry name" value="Aminotran_4"/>
    <property type="match status" value="1"/>
</dbReference>
<organism evidence="2 3">
    <name type="scientific">Denitratimonas tolerans</name>
    <dbReference type="NCBI Taxonomy" id="1338420"/>
    <lineage>
        <taxon>Bacteria</taxon>
        <taxon>Pseudomonadati</taxon>
        <taxon>Pseudomonadota</taxon>
        <taxon>Gammaproteobacteria</taxon>
        <taxon>Lysobacterales</taxon>
        <taxon>Lysobacteraceae</taxon>
        <taxon>Denitratimonas</taxon>
    </lineage>
</organism>
<keyword evidence="3" id="KW-1185">Reference proteome</keyword>
<evidence type="ECO:0000256" key="1">
    <source>
        <dbReference type="ARBA" id="ARBA00009320"/>
    </source>
</evidence>
<dbReference type="InterPro" id="IPR001544">
    <property type="entry name" value="Aminotrans_IV"/>
</dbReference>
<dbReference type="InterPro" id="IPR050571">
    <property type="entry name" value="Class-IV_PLP-Dep_Aminotrnsfr"/>
</dbReference>
<dbReference type="Gene3D" id="3.30.470.10">
    <property type="match status" value="1"/>
</dbReference>
<comment type="similarity">
    <text evidence="1">Belongs to the class-IV pyridoxal-phosphate-dependent aminotransferase family.</text>
</comment>
<dbReference type="GO" id="GO:0008483">
    <property type="term" value="F:transaminase activity"/>
    <property type="evidence" value="ECO:0007669"/>
    <property type="project" value="UniProtKB-KW"/>
</dbReference>
<dbReference type="PANTHER" id="PTHR42743:SF2">
    <property type="entry name" value="AMINODEOXYCHORISMATE LYASE"/>
    <property type="match status" value="1"/>
</dbReference>
<dbReference type="GO" id="GO:0008696">
    <property type="term" value="F:4-amino-4-deoxychorismate lyase activity"/>
    <property type="evidence" value="ECO:0007669"/>
    <property type="project" value="TreeGrafter"/>
</dbReference>
<dbReference type="Gene3D" id="3.20.10.10">
    <property type="entry name" value="D-amino Acid Aminotransferase, subunit A, domain 2"/>
    <property type="match status" value="1"/>
</dbReference>
<dbReference type="InterPro" id="IPR043132">
    <property type="entry name" value="BCAT-like_C"/>
</dbReference>
<sequence>MSTTRVFIDGAPAEVEALAGFTRTGYGHFTTMQVRQGVVRGLDLHLIRLQRATRALFDGRLDIEALRGDLRAALAATPDASVRISVVAGNWNARGMSGPARIRTLILVDPPAPEPEKAVRLRSFVHERYLPRFKHLGGFELFHLRRQARMQGFDDAVLRTRAGFLSEGATCSLGFFSGETLVWTQAPQLDGITRHLLMQSDPRAQVREISPEDARGFDGAFCCHSGGIWPVSRIDEVSIPVDAARIAALRARLAEIPMQPI</sequence>
<evidence type="ECO:0000313" key="3">
    <source>
        <dbReference type="Proteomes" id="UP001364472"/>
    </source>
</evidence>
<gene>
    <name evidence="2" type="ORF">WB794_05445</name>
</gene>
<name>A0AAW9QY89_9GAMM</name>
<dbReference type="PANTHER" id="PTHR42743">
    <property type="entry name" value="AMINO-ACID AMINOTRANSFERASE"/>
    <property type="match status" value="1"/>
</dbReference>
<dbReference type="InterPro" id="IPR043131">
    <property type="entry name" value="BCAT-like_N"/>
</dbReference>
<keyword evidence="2" id="KW-0032">Aminotransferase</keyword>
<dbReference type="RefSeq" id="WP_337334832.1">
    <property type="nucleotide sequence ID" value="NZ_JBBDHC010000006.1"/>
</dbReference>
<evidence type="ECO:0000313" key="2">
    <source>
        <dbReference type="EMBL" id="MEJ1249115.1"/>
    </source>
</evidence>
<reference evidence="2 3" key="1">
    <citation type="journal article" date="2016" name="Antonie Van Leeuwenhoek">
        <title>Denitratimonas tolerans gen. nov., sp. nov., a denitrifying bacterium isolated from a bioreactor for tannery wastewater treatment.</title>
        <authorList>
            <person name="Han S.I."/>
            <person name="Kim J.O."/>
            <person name="Lee Y.R."/>
            <person name="Ekpeghere K.I."/>
            <person name="Koh S.C."/>
            <person name="Whang K.S."/>
        </authorList>
    </citation>
    <scope>NUCLEOTIDE SEQUENCE [LARGE SCALE GENOMIC DNA]</scope>
    <source>
        <strain evidence="2 3">KACC 17565</strain>
    </source>
</reference>
<dbReference type="GO" id="GO:0005829">
    <property type="term" value="C:cytosol"/>
    <property type="evidence" value="ECO:0007669"/>
    <property type="project" value="TreeGrafter"/>
</dbReference>
<protein>
    <submittedName>
        <fullName evidence="2">Aminotransferase class IV</fullName>
    </submittedName>
</protein>
<accession>A0AAW9QY89</accession>
<dbReference type="NCBIfam" id="NF006734">
    <property type="entry name" value="PRK09266.1"/>
    <property type="match status" value="1"/>
</dbReference>
<keyword evidence="2" id="KW-0808">Transferase</keyword>
<dbReference type="GO" id="GO:0008153">
    <property type="term" value="P:4-aminobenzoate biosynthetic process"/>
    <property type="evidence" value="ECO:0007669"/>
    <property type="project" value="TreeGrafter"/>
</dbReference>
<dbReference type="SUPFAM" id="SSF56752">
    <property type="entry name" value="D-aminoacid aminotransferase-like PLP-dependent enzymes"/>
    <property type="match status" value="1"/>
</dbReference>
<dbReference type="AlphaFoldDB" id="A0AAW9QY89"/>
<dbReference type="Proteomes" id="UP001364472">
    <property type="component" value="Unassembled WGS sequence"/>
</dbReference>
<dbReference type="InterPro" id="IPR036038">
    <property type="entry name" value="Aminotransferase-like"/>
</dbReference>
<proteinExistence type="inferred from homology"/>